<dbReference type="PANTHER" id="PTHR21047">
    <property type="entry name" value="DTDP-6-DEOXY-D-GLUCOSE-3,5 EPIMERASE"/>
    <property type="match status" value="1"/>
</dbReference>
<organism evidence="9 10">
    <name type="scientific">Janthinobacterium lividum</name>
    <dbReference type="NCBI Taxonomy" id="29581"/>
    <lineage>
        <taxon>Bacteria</taxon>
        <taxon>Pseudomonadati</taxon>
        <taxon>Pseudomonadota</taxon>
        <taxon>Betaproteobacteria</taxon>
        <taxon>Burkholderiales</taxon>
        <taxon>Oxalobacteraceae</taxon>
        <taxon>Janthinobacterium</taxon>
    </lineage>
</organism>
<dbReference type="InterPro" id="IPR011051">
    <property type="entry name" value="RmlC_Cupin_sf"/>
</dbReference>
<feature type="active site" description="Proton acceptor" evidence="8">
    <location>
        <position position="61"/>
    </location>
</feature>
<dbReference type="GO" id="GO:0005829">
    <property type="term" value="C:cytosol"/>
    <property type="evidence" value="ECO:0007669"/>
    <property type="project" value="TreeGrafter"/>
</dbReference>
<dbReference type="Gene3D" id="2.60.120.10">
    <property type="entry name" value="Jelly Rolls"/>
    <property type="match status" value="1"/>
</dbReference>
<evidence type="ECO:0000256" key="4">
    <source>
        <dbReference type="ARBA" id="ARBA00019595"/>
    </source>
</evidence>
<evidence type="ECO:0000313" key="9">
    <source>
        <dbReference type="EMBL" id="SFX97680.1"/>
    </source>
</evidence>
<comment type="function">
    <text evidence="2">Catalyzes the epimerization of the C3' and C5'positions of dTDP-6-deoxy-D-xylo-4-hexulose, forming dTDP-6-deoxy-L-lyxo-4-hexulose.</text>
</comment>
<dbReference type="CDD" id="cd00438">
    <property type="entry name" value="cupin_RmlC"/>
    <property type="match status" value="1"/>
</dbReference>
<sequence length="177" mass="19820">MKLVKELLPACFLLEPSRFEDARGTFVKTYHEGICKNLGANLDIQEEFYSISRKDVIRGMHFQLPPHDHDKLVYCTRGAVRDVLLDLRKGPSYGTVASVDLSGENGLMVFIPKGIAHGFVALTDEALMLYKTSTVHTPSADCGIHWDSFGFDWQVTAPVLSVRDEQHSVFADFISPF</sequence>
<evidence type="ECO:0000256" key="6">
    <source>
        <dbReference type="ARBA" id="ARBA00031424"/>
    </source>
</evidence>
<evidence type="ECO:0000313" key="10">
    <source>
        <dbReference type="Proteomes" id="UP000182489"/>
    </source>
</evidence>
<evidence type="ECO:0000256" key="2">
    <source>
        <dbReference type="ARBA" id="ARBA00001997"/>
    </source>
</evidence>
<comment type="caution">
    <text evidence="9">The sequence shown here is derived from an EMBL/GenBank/DDBJ whole genome shotgun (WGS) entry which is preliminary data.</text>
</comment>
<evidence type="ECO:0000256" key="5">
    <source>
        <dbReference type="ARBA" id="ARBA00029758"/>
    </source>
</evidence>
<dbReference type="Proteomes" id="UP000182489">
    <property type="component" value="Unassembled WGS sequence"/>
</dbReference>
<dbReference type="AlphaFoldDB" id="A0AB38CC28"/>
<comment type="catalytic activity">
    <reaction evidence="1">
        <text>dTDP-4-dehydro-6-deoxy-alpha-D-glucose = dTDP-4-dehydro-beta-L-rhamnose</text>
        <dbReference type="Rhea" id="RHEA:16969"/>
        <dbReference type="ChEBI" id="CHEBI:57649"/>
        <dbReference type="ChEBI" id="CHEBI:62830"/>
        <dbReference type="EC" id="5.1.3.13"/>
    </reaction>
</comment>
<dbReference type="Pfam" id="PF00908">
    <property type="entry name" value="dTDP_sugar_isom"/>
    <property type="match status" value="1"/>
</dbReference>
<evidence type="ECO:0000256" key="8">
    <source>
        <dbReference type="PIRSR" id="PIRSR600888-1"/>
    </source>
</evidence>
<dbReference type="GO" id="GO:0000271">
    <property type="term" value="P:polysaccharide biosynthetic process"/>
    <property type="evidence" value="ECO:0007669"/>
    <property type="project" value="TreeGrafter"/>
</dbReference>
<dbReference type="GO" id="GO:0008830">
    <property type="term" value="F:dTDP-4-dehydrorhamnose 3,5-epimerase activity"/>
    <property type="evidence" value="ECO:0007669"/>
    <property type="project" value="UniProtKB-EC"/>
</dbReference>
<dbReference type="SUPFAM" id="SSF51182">
    <property type="entry name" value="RmlC-like cupins"/>
    <property type="match status" value="1"/>
</dbReference>
<reference evidence="9 10" key="1">
    <citation type="submission" date="2016-11" db="EMBL/GenBank/DDBJ databases">
        <authorList>
            <person name="Varghese N."/>
            <person name="Submissions S."/>
        </authorList>
    </citation>
    <scope>NUCLEOTIDE SEQUENCE [LARGE SCALE GENOMIC DNA]</scope>
    <source>
        <strain evidence="9 10">NFR18</strain>
    </source>
</reference>
<dbReference type="InterPro" id="IPR000888">
    <property type="entry name" value="RmlC-like"/>
</dbReference>
<dbReference type="GO" id="GO:0019305">
    <property type="term" value="P:dTDP-rhamnose biosynthetic process"/>
    <property type="evidence" value="ECO:0007669"/>
    <property type="project" value="TreeGrafter"/>
</dbReference>
<evidence type="ECO:0000256" key="3">
    <source>
        <dbReference type="ARBA" id="ARBA00012098"/>
    </source>
</evidence>
<dbReference type="InterPro" id="IPR014710">
    <property type="entry name" value="RmlC-like_jellyroll"/>
</dbReference>
<dbReference type="EMBL" id="FPKH01000004">
    <property type="protein sequence ID" value="SFX97680.1"/>
    <property type="molecule type" value="Genomic_DNA"/>
</dbReference>
<dbReference type="RefSeq" id="WP_175560525.1">
    <property type="nucleotide sequence ID" value="NZ_FPKH01000004.1"/>
</dbReference>
<evidence type="ECO:0000256" key="7">
    <source>
        <dbReference type="ARBA" id="ARBA00033311"/>
    </source>
</evidence>
<evidence type="ECO:0000256" key="1">
    <source>
        <dbReference type="ARBA" id="ARBA00001298"/>
    </source>
</evidence>
<accession>A0AB38CC28</accession>
<dbReference type="EC" id="5.1.3.13" evidence="3"/>
<feature type="active site" description="Proton donor" evidence="8">
    <location>
        <position position="130"/>
    </location>
</feature>
<proteinExistence type="predicted"/>
<protein>
    <recommendedName>
        <fullName evidence="4">dTDP-4-dehydrorhamnose 3,5-epimerase</fullName>
        <ecNumber evidence="3">5.1.3.13</ecNumber>
    </recommendedName>
    <alternativeName>
        <fullName evidence="6">Thymidine diphospho-4-keto-rhamnose 3,5-epimerase</fullName>
    </alternativeName>
    <alternativeName>
        <fullName evidence="5">dTDP-4-keto-6-deoxyglucose 3,5-epimerase</fullName>
    </alternativeName>
    <alternativeName>
        <fullName evidence="7">dTDP-6-deoxy-D-xylo-4-hexulose 3,5-epimerase</fullName>
    </alternativeName>
</protein>
<gene>
    <name evidence="9" type="ORF">SAMN03097694_4068</name>
</gene>
<dbReference type="PANTHER" id="PTHR21047:SF2">
    <property type="entry name" value="THYMIDINE DIPHOSPHO-4-KETO-RHAMNOSE 3,5-EPIMERASE"/>
    <property type="match status" value="1"/>
</dbReference>
<name>A0AB38CC28_9BURK</name>